<proteinExistence type="predicted"/>
<feature type="transmembrane region" description="Helical" evidence="2">
    <location>
        <begin position="418"/>
        <end position="436"/>
    </location>
</feature>
<keyword evidence="2" id="KW-0472">Membrane</keyword>
<feature type="transmembrane region" description="Helical" evidence="2">
    <location>
        <begin position="473"/>
        <end position="491"/>
    </location>
</feature>
<reference evidence="4" key="1">
    <citation type="journal article" date="2019" name="Int. J. Syst. Evol. Microbiol.">
        <title>The Global Catalogue of Microorganisms (GCM) 10K type strain sequencing project: providing services to taxonomists for standard genome sequencing and annotation.</title>
        <authorList>
            <consortium name="The Broad Institute Genomics Platform"/>
            <consortium name="The Broad Institute Genome Sequencing Center for Infectious Disease"/>
            <person name="Wu L."/>
            <person name="Ma J."/>
        </authorList>
    </citation>
    <scope>NUCLEOTIDE SEQUENCE [LARGE SCALE GENOMIC DNA]</scope>
    <source>
        <strain evidence="4">CGMCC 1.12859</strain>
    </source>
</reference>
<feature type="transmembrane region" description="Helical" evidence="2">
    <location>
        <begin position="389"/>
        <end position="411"/>
    </location>
</feature>
<name>A0ABW2FT65_9ACTN</name>
<dbReference type="Proteomes" id="UP001596435">
    <property type="component" value="Unassembled WGS sequence"/>
</dbReference>
<dbReference type="RefSeq" id="WP_380230650.1">
    <property type="nucleotide sequence ID" value="NZ_JBHSVH010000002.1"/>
</dbReference>
<keyword evidence="2" id="KW-1133">Transmembrane helix</keyword>
<feature type="transmembrane region" description="Helical" evidence="2">
    <location>
        <begin position="184"/>
        <end position="202"/>
    </location>
</feature>
<feature type="transmembrane region" description="Helical" evidence="2">
    <location>
        <begin position="234"/>
        <end position="253"/>
    </location>
</feature>
<evidence type="ECO:0000256" key="1">
    <source>
        <dbReference type="SAM" id="MobiDB-lite"/>
    </source>
</evidence>
<keyword evidence="2" id="KW-0812">Transmembrane</keyword>
<evidence type="ECO:0000313" key="3">
    <source>
        <dbReference type="EMBL" id="MFC7179222.1"/>
    </source>
</evidence>
<dbReference type="EMBL" id="JBHTAJ010000009">
    <property type="protein sequence ID" value="MFC7179222.1"/>
    <property type="molecule type" value="Genomic_DNA"/>
</dbReference>
<comment type="caution">
    <text evidence="3">The sequence shown here is derived from an EMBL/GenBank/DDBJ whole genome shotgun (WGS) entry which is preliminary data.</text>
</comment>
<evidence type="ECO:0000313" key="4">
    <source>
        <dbReference type="Proteomes" id="UP001596435"/>
    </source>
</evidence>
<accession>A0ABW2FT65</accession>
<protein>
    <submittedName>
        <fullName evidence="3">Glycosyltransferase</fullName>
    </submittedName>
</protein>
<keyword evidence="4" id="KW-1185">Reference proteome</keyword>
<organism evidence="3 4">
    <name type="scientific">Kitasatospora paranensis</name>
    <dbReference type="NCBI Taxonomy" id="258053"/>
    <lineage>
        <taxon>Bacteria</taxon>
        <taxon>Bacillati</taxon>
        <taxon>Actinomycetota</taxon>
        <taxon>Actinomycetes</taxon>
        <taxon>Kitasatosporales</taxon>
        <taxon>Streptomycetaceae</taxon>
        <taxon>Kitasatospora</taxon>
    </lineage>
</organism>
<sequence length="653" mass="70071">MVDQQITGAVHPAGPCPPAPRRRPVHTLADRLIGTRGPAAWIAPTALPAAIALWIMALRGTRLDRMGDLGLLQALPRVYWAAFAVLLVGFVAVLYQPRLRRGWPAAYVITLIAMIHATPSILYPTLRYAWAWKHIAVVDAMLRHHGTVPNAGGLEIYNEWPGFFQLNVLFLRATGLHSALGYASWYPLAANLLLLGPLLMLYRALTRSRRLIWGGVWLYYSASWVGQDYFSPQAFAYLLFVLVLALVLGRLAVLRRAAEAGPGTADGPPPEPSAATALSAGGTRPRALRPGWYVLVLVLIAGIVVSHPLTPVMLISVLTLLSLRRRNRRTVLPVLVAAVGMTFAWDSTVAHPYLSRNINSLIAGLSAADSNVRPPGQLRLGTIAPDQALVSWLALGMSGVLGLLAVIALITHRWVRRTGLMAVLFGPLPLLLANSYGGEMILRAYLFVLPATAFLAATLVLRAGRRPGVDRVVAAAAAAALAIGMFGNYYSKEAMNYFSPQEVAALRQVTDIAPPGSRIVSVTGDLPGGEMHYDDRTQVILSQLSAGTQRQLLADPLPVLRRELTTPAVPGPSYLVLTRAQAEASRLTGLLPDDTVRRLADLAAGSPEFRAVYVGPDAVVYEYAAPTPATTGPVAPAGATPAPDQIQPSGRQP</sequence>
<evidence type="ECO:0000256" key="2">
    <source>
        <dbReference type="SAM" id="Phobius"/>
    </source>
</evidence>
<feature type="region of interest" description="Disordered" evidence="1">
    <location>
        <begin position="260"/>
        <end position="283"/>
    </location>
</feature>
<gene>
    <name evidence="3" type="ORF">ACFQMG_06550</name>
</gene>
<feature type="compositionally biased region" description="Low complexity" evidence="1">
    <location>
        <begin position="630"/>
        <end position="643"/>
    </location>
</feature>
<feature type="transmembrane region" description="Helical" evidence="2">
    <location>
        <begin position="292"/>
        <end position="318"/>
    </location>
</feature>
<feature type="transmembrane region" description="Helical" evidence="2">
    <location>
        <begin position="330"/>
        <end position="350"/>
    </location>
</feature>
<feature type="transmembrane region" description="Helical" evidence="2">
    <location>
        <begin position="39"/>
        <end position="58"/>
    </location>
</feature>
<feature type="transmembrane region" description="Helical" evidence="2">
    <location>
        <begin position="78"/>
        <end position="95"/>
    </location>
</feature>
<feature type="region of interest" description="Disordered" evidence="1">
    <location>
        <begin position="630"/>
        <end position="653"/>
    </location>
</feature>
<feature type="transmembrane region" description="Helical" evidence="2">
    <location>
        <begin position="442"/>
        <end position="461"/>
    </location>
</feature>
<feature type="transmembrane region" description="Helical" evidence="2">
    <location>
        <begin position="102"/>
        <end position="123"/>
    </location>
</feature>